<gene>
    <name evidence="2" type="ORF">E6G98_02570</name>
</gene>
<dbReference type="InterPro" id="IPR024775">
    <property type="entry name" value="DinB-like"/>
</dbReference>
<dbReference type="Pfam" id="PF12867">
    <property type="entry name" value="DinB_2"/>
    <property type="match status" value="1"/>
</dbReference>
<protein>
    <submittedName>
        <fullName evidence="2">DinB family protein</fullName>
    </submittedName>
</protein>
<evidence type="ECO:0000313" key="2">
    <source>
        <dbReference type="EMBL" id="TMJ12609.1"/>
    </source>
</evidence>
<organism evidence="2 3">
    <name type="scientific">Candidatus Segetimicrobium genomatis</name>
    <dbReference type="NCBI Taxonomy" id="2569760"/>
    <lineage>
        <taxon>Bacteria</taxon>
        <taxon>Bacillati</taxon>
        <taxon>Candidatus Sysuimicrobiota</taxon>
        <taxon>Candidatus Sysuimicrobiia</taxon>
        <taxon>Candidatus Sysuimicrobiales</taxon>
        <taxon>Candidatus Segetimicrobiaceae</taxon>
        <taxon>Candidatus Segetimicrobium</taxon>
    </lineage>
</organism>
<evidence type="ECO:0000259" key="1">
    <source>
        <dbReference type="Pfam" id="PF12867"/>
    </source>
</evidence>
<accession>A0A537LX67</accession>
<dbReference type="EMBL" id="VBAI01000018">
    <property type="protein sequence ID" value="TMJ12609.1"/>
    <property type="molecule type" value="Genomic_DNA"/>
</dbReference>
<sequence length="155" mass="16900">MMSVESRDVIRFGLTASFTRVLRCVEDVSEAEAGQLPNNLSPMIWQLGHLALSDGGFFRLAGGTSPAPDSFKGFFRTGSGGAADYPPLSDVRPVFEAAQQELERLAQSADLAQQVESRNFATIGEMLVFATYHRGYHIGKMTTLRALLGKVRLFG</sequence>
<dbReference type="Gene3D" id="1.20.120.450">
    <property type="entry name" value="dinb family like domain"/>
    <property type="match status" value="1"/>
</dbReference>
<reference evidence="2 3" key="1">
    <citation type="journal article" date="2019" name="Nat. Microbiol.">
        <title>Mediterranean grassland soil C-N compound turnover is dependent on rainfall and depth, and is mediated by genomically divergent microorganisms.</title>
        <authorList>
            <person name="Diamond S."/>
            <person name="Andeer P.F."/>
            <person name="Li Z."/>
            <person name="Crits-Christoph A."/>
            <person name="Burstein D."/>
            <person name="Anantharaman K."/>
            <person name="Lane K.R."/>
            <person name="Thomas B.C."/>
            <person name="Pan C."/>
            <person name="Northen T.R."/>
            <person name="Banfield J.F."/>
        </authorList>
    </citation>
    <scope>NUCLEOTIDE SEQUENCE [LARGE SCALE GENOMIC DNA]</scope>
    <source>
        <strain evidence="2">NP_1</strain>
    </source>
</reference>
<dbReference type="AlphaFoldDB" id="A0A537LX67"/>
<proteinExistence type="predicted"/>
<dbReference type="InterPro" id="IPR034660">
    <property type="entry name" value="DinB/YfiT-like"/>
</dbReference>
<dbReference type="SUPFAM" id="SSF109854">
    <property type="entry name" value="DinB/YfiT-like putative metalloenzymes"/>
    <property type="match status" value="1"/>
</dbReference>
<evidence type="ECO:0000313" key="3">
    <source>
        <dbReference type="Proteomes" id="UP000315217"/>
    </source>
</evidence>
<dbReference type="Proteomes" id="UP000315217">
    <property type="component" value="Unassembled WGS sequence"/>
</dbReference>
<comment type="caution">
    <text evidence="2">The sequence shown here is derived from an EMBL/GenBank/DDBJ whole genome shotgun (WGS) entry which is preliminary data.</text>
</comment>
<name>A0A537LX67_9BACT</name>
<feature type="domain" description="DinB-like" evidence="1">
    <location>
        <begin position="17"/>
        <end position="139"/>
    </location>
</feature>